<dbReference type="SMART" id="SM00388">
    <property type="entry name" value="HisKA"/>
    <property type="match status" value="1"/>
</dbReference>
<comment type="catalytic activity">
    <reaction evidence="1">
        <text>ATP + protein L-histidine = ADP + protein N-phospho-L-histidine.</text>
        <dbReference type="EC" id="2.7.13.3"/>
    </reaction>
</comment>
<dbReference type="Pfam" id="PF00512">
    <property type="entry name" value="HisKA"/>
    <property type="match status" value="1"/>
</dbReference>
<evidence type="ECO:0000259" key="8">
    <source>
        <dbReference type="PROSITE" id="PS50109"/>
    </source>
</evidence>
<organism evidence="10 11">
    <name type="scientific">Pseudooceanicola nitratireducens</name>
    <dbReference type="NCBI Taxonomy" id="517719"/>
    <lineage>
        <taxon>Bacteria</taxon>
        <taxon>Pseudomonadati</taxon>
        <taxon>Pseudomonadota</taxon>
        <taxon>Alphaproteobacteria</taxon>
        <taxon>Rhodobacterales</taxon>
        <taxon>Paracoccaceae</taxon>
        <taxon>Pseudooceanicola</taxon>
    </lineage>
</organism>
<dbReference type="Gene3D" id="1.10.287.130">
    <property type="match status" value="1"/>
</dbReference>
<feature type="coiled-coil region" evidence="7">
    <location>
        <begin position="71"/>
        <end position="98"/>
    </location>
</feature>
<dbReference type="InterPro" id="IPR003661">
    <property type="entry name" value="HisK_dim/P_dom"/>
</dbReference>
<dbReference type="InterPro" id="IPR003594">
    <property type="entry name" value="HATPase_dom"/>
</dbReference>
<dbReference type="CDD" id="cd00082">
    <property type="entry name" value="HisKA"/>
    <property type="match status" value="1"/>
</dbReference>
<dbReference type="Proteomes" id="UP000231644">
    <property type="component" value="Unassembled WGS sequence"/>
</dbReference>
<dbReference type="Gene3D" id="3.30.450.20">
    <property type="entry name" value="PAS domain"/>
    <property type="match status" value="2"/>
</dbReference>
<protein>
    <recommendedName>
        <fullName evidence="2">histidine kinase</fullName>
        <ecNumber evidence="2">2.7.13.3</ecNumber>
    </recommendedName>
</protein>
<evidence type="ECO:0000256" key="4">
    <source>
        <dbReference type="ARBA" id="ARBA00022679"/>
    </source>
</evidence>
<dbReference type="Pfam" id="PF12860">
    <property type="entry name" value="PAS_7"/>
    <property type="match status" value="2"/>
</dbReference>
<name>A0A1I1K066_9RHOB</name>
<feature type="domain" description="Histidine kinase" evidence="8">
    <location>
        <begin position="384"/>
        <end position="597"/>
    </location>
</feature>
<feature type="domain" description="Response regulatory" evidence="9">
    <location>
        <begin position="622"/>
        <end position="738"/>
    </location>
</feature>
<sequence length="738" mass="81443">MTLRSESLLNPADTPERSREKLLKIVDVLMQQAEQRSAEHGVAYGQFQRAALLEEEVRQRTTDLEHTLDLLSVSNARLADANRELAAARRNLTNAIETIQEGFALFDRDDVLVMYNSRFASFLPDVRAELRAGITFSDYVEMVSRSAYLDLTDKDNSDAWASRRRLRHRDSHVVFNVHVTGNRWIQIAEHRTMDDGTVILQTDVTHIVLSEREAMTKVLDDQASMIRATLEHITLGVCIFNSENKLAGVNQRLSYLLGLPISHFRLGRDFQDLFRQVSDEMESISGLKGGGLLNWVAGASPRSPIRFEVVRRNRLVLVISAEDLPDGGFVMSVADVTAERRTMEDITRANETLEARVKQRTLDLEDALGRAERANSARSRFVAAASHDLLQPLSAAKLFVASAEDEAPDDNARVVLTKAQNALASVENILSALLDISKLEAGHSSMSIMPVPLSHLLRQLRDEFAPMAAAKGIDLAVVGSSMVVESDATYLRRILQNLLSNAIRYTESGRVLVGVRRKPNDRLRVEVWDTGPGIAPKDQQSIFKEFHRLGVSASASAGMGLGLAIVDRACAQLGHPIHLDSEVGHGTRFGIDLPVSRIWGSNGSVPGAGLDRVPLPSEAGQVALLIENDAELRPAMVHMLERKGVQVIDVECGEEALDLMEVLDITPDLLLVDYQLGEGMDGLETLQALFDRFGRLPARLVTANRSQEVARAAKSAGVQICYKPINPREIELFLSDPS</sequence>
<dbReference type="OrthoDB" id="9764438at2"/>
<dbReference type="AlphaFoldDB" id="A0A1I1K066"/>
<dbReference type="InterPro" id="IPR036890">
    <property type="entry name" value="HATPase_C_sf"/>
</dbReference>
<dbReference type="EC" id="2.7.13.3" evidence="2"/>
<dbReference type="InterPro" id="IPR011006">
    <property type="entry name" value="CheY-like_superfamily"/>
</dbReference>
<gene>
    <name evidence="10" type="ORF">SAMN05421762_1280</name>
</gene>
<dbReference type="GO" id="GO:0009927">
    <property type="term" value="F:histidine phosphotransfer kinase activity"/>
    <property type="evidence" value="ECO:0007669"/>
    <property type="project" value="TreeGrafter"/>
</dbReference>
<evidence type="ECO:0000256" key="3">
    <source>
        <dbReference type="ARBA" id="ARBA00022553"/>
    </source>
</evidence>
<dbReference type="RefSeq" id="WP_093452583.1">
    <property type="nucleotide sequence ID" value="NZ_FNZG01000003.1"/>
</dbReference>
<dbReference type="SMART" id="SM00448">
    <property type="entry name" value="REC"/>
    <property type="match status" value="1"/>
</dbReference>
<dbReference type="InterPro" id="IPR001789">
    <property type="entry name" value="Sig_transdc_resp-reg_receiver"/>
</dbReference>
<dbReference type="InterPro" id="IPR036097">
    <property type="entry name" value="HisK_dim/P_sf"/>
</dbReference>
<dbReference type="Pfam" id="PF00072">
    <property type="entry name" value="Response_reg"/>
    <property type="match status" value="1"/>
</dbReference>
<dbReference type="Gene3D" id="3.30.565.10">
    <property type="entry name" value="Histidine kinase-like ATPase, C-terminal domain"/>
    <property type="match status" value="1"/>
</dbReference>
<dbReference type="SUPFAM" id="SSF52172">
    <property type="entry name" value="CheY-like"/>
    <property type="match status" value="1"/>
</dbReference>
<dbReference type="EMBL" id="FOLX01000001">
    <property type="protein sequence ID" value="SFC54204.1"/>
    <property type="molecule type" value="Genomic_DNA"/>
</dbReference>
<reference evidence="10 11" key="1">
    <citation type="submission" date="2016-10" db="EMBL/GenBank/DDBJ databases">
        <authorList>
            <person name="de Groot N.N."/>
        </authorList>
    </citation>
    <scope>NUCLEOTIDE SEQUENCE [LARGE SCALE GENOMIC DNA]</scope>
    <source>
        <strain evidence="10 11">DSM 29619</strain>
    </source>
</reference>
<evidence type="ECO:0000313" key="10">
    <source>
        <dbReference type="EMBL" id="SFC54204.1"/>
    </source>
</evidence>
<dbReference type="PROSITE" id="PS50110">
    <property type="entry name" value="RESPONSE_REGULATORY"/>
    <property type="match status" value="1"/>
</dbReference>
<accession>A0A1I1K066</accession>
<dbReference type="PANTHER" id="PTHR43047">
    <property type="entry name" value="TWO-COMPONENT HISTIDINE PROTEIN KINASE"/>
    <property type="match status" value="1"/>
</dbReference>
<evidence type="ECO:0000256" key="1">
    <source>
        <dbReference type="ARBA" id="ARBA00000085"/>
    </source>
</evidence>
<dbReference type="SUPFAM" id="SSF47384">
    <property type="entry name" value="Homodimeric domain of signal transducing histidine kinase"/>
    <property type="match status" value="1"/>
</dbReference>
<keyword evidence="3 6" id="KW-0597">Phosphoprotein</keyword>
<dbReference type="PRINTS" id="PR00344">
    <property type="entry name" value="BCTRLSENSOR"/>
</dbReference>
<dbReference type="GO" id="GO:0000155">
    <property type="term" value="F:phosphorelay sensor kinase activity"/>
    <property type="evidence" value="ECO:0007669"/>
    <property type="project" value="InterPro"/>
</dbReference>
<dbReference type="SUPFAM" id="SSF55874">
    <property type="entry name" value="ATPase domain of HSP90 chaperone/DNA topoisomerase II/histidine kinase"/>
    <property type="match status" value="1"/>
</dbReference>
<dbReference type="SMART" id="SM00387">
    <property type="entry name" value="HATPase_c"/>
    <property type="match status" value="1"/>
</dbReference>
<keyword evidence="7" id="KW-0175">Coiled coil</keyword>
<evidence type="ECO:0000313" key="11">
    <source>
        <dbReference type="Proteomes" id="UP000231644"/>
    </source>
</evidence>
<dbReference type="CDD" id="cd00156">
    <property type="entry name" value="REC"/>
    <property type="match status" value="1"/>
</dbReference>
<evidence type="ECO:0000256" key="7">
    <source>
        <dbReference type="SAM" id="Coils"/>
    </source>
</evidence>
<dbReference type="PROSITE" id="PS50109">
    <property type="entry name" value="HIS_KIN"/>
    <property type="match status" value="1"/>
</dbReference>
<evidence type="ECO:0000259" key="9">
    <source>
        <dbReference type="PROSITE" id="PS50110"/>
    </source>
</evidence>
<evidence type="ECO:0000256" key="6">
    <source>
        <dbReference type="PROSITE-ProRule" id="PRU00169"/>
    </source>
</evidence>
<dbReference type="InterPro" id="IPR004358">
    <property type="entry name" value="Sig_transdc_His_kin-like_C"/>
</dbReference>
<dbReference type="STRING" id="517719.SAMN05421762_1280"/>
<keyword evidence="4" id="KW-0808">Transferase</keyword>
<dbReference type="PANTHER" id="PTHR43047:SF9">
    <property type="entry name" value="HISTIDINE KINASE"/>
    <property type="match status" value="1"/>
</dbReference>
<evidence type="ECO:0000256" key="5">
    <source>
        <dbReference type="ARBA" id="ARBA00022777"/>
    </source>
</evidence>
<keyword evidence="11" id="KW-1185">Reference proteome</keyword>
<dbReference type="Pfam" id="PF02518">
    <property type="entry name" value="HATPase_c"/>
    <property type="match status" value="1"/>
</dbReference>
<keyword evidence="5 10" id="KW-0418">Kinase</keyword>
<feature type="modified residue" description="4-aspartylphosphate" evidence="6">
    <location>
        <position position="673"/>
    </location>
</feature>
<evidence type="ECO:0000256" key="2">
    <source>
        <dbReference type="ARBA" id="ARBA00012438"/>
    </source>
</evidence>
<dbReference type="InterPro" id="IPR005467">
    <property type="entry name" value="His_kinase_dom"/>
</dbReference>
<dbReference type="FunFam" id="3.30.565.10:FF:000049">
    <property type="entry name" value="Two-component sensor histidine kinase"/>
    <property type="match status" value="1"/>
</dbReference>
<proteinExistence type="predicted"/>
<dbReference type="GO" id="GO:0005886">
    <property type="term" value="C:plasma membrane"/>
    <property type="evidence" value="ECO:0007669"/>
    <property type="project" value="TreeGrafter"/>
</dbReference>
<dbReference type="Gene3D" id="3.40.50.2300">
    <property type="match status" value="1"/>
</dbReference>